<reference evidence="2" key="2">
    <citation type="submission" date="2022-10" db="EMBL/GenBank/DDBJ databases">
        <authorList>
            <consortium name="ENA_rothamsted_submissions"/>
            <consortium name="culmorum"/>
            <person name="King R."/>
        </authorList>
    </citation>
    <scope>NUCLEOTIDE SEQUENCE</scope>
</reference>
<gene>
    <name evidence="2" type="ORF">APHIGO_LOCUS3300</name>
</gene>
<evidence type="ECO:0000313" key="2">
    <source>
        <dbReference type="EMBL" id="CAH1715795.1"/>
    </source>
</evidence>
<sequence>MTNPEHFRRLCHAHLNNYPVNTFTNCTRMANVIAWNCNPKDPTSYYWNDKVITNDLTNGRRIIDHTSTTACRVDVSMPNTESASTAITTVSQNVEYNLNTDYTSSEICSEKTIKCTSAPRRYNVKSRQYPSITSPEHNGNNSVTTIHSTTK</sequence>
<dbReference type="Proteomes" id="UP001154329">
    <property type="component" value="Chromosome 1"/>
</dbReference>
<feature type="region of interest" description="Disordered" evidence="1">
    <location>
        <begin position="129"/>
        <end position="151"/>
    </location>
</feature>
<proteinExistence type="predicted"/>
<protein>
    <submittedName>
        <fullName evidence="2">Uncharacterized protein</fullName>
    </submittedName>
</protein>
<organism evidence="2 3">
    <name type="scientific">Aphis gossypii</name>
    <name type="common">Cotton aphid</name>
    <dbReference type="NCBI Taxonomy" id="80765"/>
    <lineage>
        <taxon>Eukaryota</taxon>
        <taxon>Metazoa</taxon>
        <taxon>Ecdysozoa</taxon>
        <taxon>Arthropoda</taxon>
        <taxon>Hexapoda</taxon>
        <taxon>Insecta</taxon>
        <taxon>Pterygota</taxon>
        <taxon>Neoptera</taxon>
        <taxon>Paraneoptera</taxon>
        <taxon>Hemiptera</taxon>
        <taxon>Sternorrhyncha</taxon>
        <taxon>Aphidomorpha</taxon>
        <taxon>Aphidoidea</taxon>
        <taxon>Aphididae</taxon>
        <taxon>Aphidini</taxon>
        <taxon>Aphis</taxon>
        <taxon>Aphis</taxon>
    </lineage>
</organism>
<accession>A0A9P0ISF3</accession>
<evidence type="ECO:0000256" key="1">
    <source>
        <dbReference type="SAM" id="MobiDB-lite"/>
    </source>
</evidence>
<keyword evidence="3" id="KW-1185">Reference proteome</keyword>
<dbReference type="AlphaFoldDB" id="A0A9P0ISF3"/>
<evidence type="ECO:0000313" key="3">
    <source>
        <dbReference type="Proteomes" id="UP001154329"/>
    </source>
</evidence>
<reference evidence="2" key="1">
    <citation type="submission" date="2022-02" db="EMBL/GenBank/DDBJ databases">
        <authorList>
            <person name="King R."/>
        </authorList>
    </citation>
    <scope>NUCLEOTIDE SEQUENCE</scope>
</reference>
<name>A0A9P0ISF3_APHGO</name>
<dbReference type="EMBL" id="OU899034">
    <property type="protein sequence ID" value="CAH1715795.1"/>
    <property type="molecule type" value="Genomic_DNA"/>
</dbReference>